<evidence type="ECO:0000313" key="2">
    <source>
        <dbReference type="Proteomes" id="UP000298652"/>
    </source>
</evidence>
<name>A0A4U6W213_SETVI</name>
<dbReference type="Gramene" id="TKW31407">
    <property type="protein sequence ID" value="TKW31407"/>
    <property type="gene ID" value="SEVIR_2G104125v2"/>
</dbReference>
<protein>
    <submittedName>
        <fullName evidence="1">Uncharacterized protein</fullName>
    </submittedName>
</protein>
<sequence>MGGAAMAQPTMCGGASRRWEGKKGKCNLLDNYLF</sequence>
<organism evidence="1 2">
    <name type="scientific">Setaria viridis</name>
    <name type="common">Green bristlegrass</name>
    <name type="synonym">Setaria italica subsp. viridis</name>
    <dbReference type="NCBI Taxonomy" id="4556"/>
    <lineage>
        <taxon>Eukaryota</taxon>
        <taxon>Viridiplantae</taxon>
        <taxon>Streptophyta</taxon>
        <taxon>Embryophyta</taxon>
        <taxon>Tracheophyta</taxon>
        <taxon>Spermatophyta</taxon>
        <taxon>Magnoliopsida</taxon>
        <taxon>Liliopsida</taxon>
        <taxon>Poales</taxon>
        <taxon>Poaceae</taxon>
        <taxon>PACMAD clade</taxon>
        <taxon>Panicoideae</taxon>
        <taxon>Panicodae</taxon>
        <taxon>Paniceae</taxon>
        <taxon>Cenchrinae</taxon>
        <taxon>Setaria</taxon>
    </lineage>
</organism>
<reference evidence="1" key="1">
    <citation type="submission" date="2019-03" db="EMBL/GenBank/DDBJ databases">
        <title>WGS assembly of Setaria viridis.</title>
        <authorList>
            <person name="Huang P."/>
            <person name="Jenkins J."/>
            <person name="Grimwood J."/>
            <person name="Barry K."/>
            <person name="Healey A."/>
            <person name="Mamidi S."/>
            <person name="Sreedasyam A."/>
            <person name="Shu S."/>
            <person name="Feldman M."/>
            <person name="Wu J."/>
            <person name="Yu Y."/>
            <person name="Chen C."/>
            <person name="Johnson J."/>
            <person name="Rokhsar D."/>
            <person name="Baxter I."/>
            <person name="Schmutz J."/>
            <person name="Brutnell T."/>
            <person name="Kellogg E."/>
        </authorList>
    </citation>
    <scope>NUCLEOTIDE SEQUENCE [LARGE SCALE GENOMIC DNA]</scope>
</reference>
<accession>A0A4U6W213</accession>
<keyword evidence="2" id="KW-1185">Reference proteome</keyword>
<dbReference type="AlphaFoldDB" id="A0A4U6W213"/>
<gene>
    <name evidence="1" type="ORF">SEVIR_2G104125v2</name>
</gene>
<proteinExistence type="predicted"/>
<dbReference type="EMBL" id="CM016553">
    <property type="protein sequence ID" value="TKW31407.1"/>
    <property type="molecule type" value="Genomic_DNA"/>
</dbReference>
<dbReference type="Proteomes" id="UP000298652">
    <property type="component" value="Chromosome 2"/>
</dbReference>
<evidence type="ECO:0000313" key="1">
    <source>
        <dbReference type="EMBL" id="TKW31407.1"/>
    </source>
</evidence>